<sequence length="575" mass="64418">MLSLSLAGLVLAAVLTAGYLLYRAAIPTPIPGIPFVRLSATRPFGDFPALVKHNAKTKEFTSFLVNKCVELNSPVIQVFIRPFQRPWVVLQDSREAQDVLARRTREFDRSEAFIDMFVGTIPHSMTVTRTNDQWRSNRRLMADTMSPQFLHGVAAPRERATFNSILDLWKIKADLAQGHAFEATQDLDQLMVDNITGIAFGTSTGVIDAQVKLLKSLSKLLEPPTGLAKPVLFPSAPHPEIYDALTKVAWSSEIGLKSPFGRYHHAFALKYYPKLRKAVQIRDAFITERLQAAWKKFNDAEASEDDVKSACDLIVAKEVFLAKKHGRAPEYDSPVVRDELFGFLLAGFDTTAGTIKWGLKYLTKHQDVQRKLRDSLRSTFKQAKADGELPKAEDMATLRTPYLDAVLEEILRLGITAQGNVRVATQDVELLGYHIPKGTDVVTPNSGPSLSAPPMYVDESKRSKTSQAVAPEDRWTGDWDQTTLGEFRPERWLRKNAQGEMDFDSRAGPMQTFGGGLRGCFGRKLAMLSLRIFFTMLIWIFELQPVPDELDSWAAEDLMTHQPQQTYVQLKACAT</sequence>
<evidence type="ECO:0000256" key="5">
    <source>
        <dbReference type="PIRSR" id="PIRSR602401-1"/>
    </source>
</evidence>
<comment type="caution">
    <text evidence="7">The sequence shown here is derived from an EMBL/GenBank/DDBJ whole genome shotgun (WGS) entry which is preliminary data.</text>
</comment>
<dbReference type="InterPro" id="IPR001128">
    <property type="entry name" value="Cyt_P450"/>
</dbReference>
<dbReference type="Proteomes" id="UP001310594">
    <property type="component" value="Unassembled WGS sequence"/>
</dbReference>
<evidence type="ECO:0008006" key="9">
    <source>
        <dbReference type="Google" id="ProtNLM"/>
    </source>
</evidence>
<protein>
    <recommendedName>
        <fullName evidence="9">Cytochrome P450</fullName>
    </recommendedName>
</protein>
<dbReference type="PANTHER" id="PTHR24305:SF232">
    <property type="entry name" value="P450, PUTATIVE (EUROFUNG)-RELATED"/>
    <property type="match status" value="1"/>
</dbReference>
<accession>A0AAN8A4V6</accession>
<dbReference type="InterPro" id="IPR017972">
    <property type="entry name" value="Cyt_P450_CS"/>
</dbReference>
<evidence type="ECO:0000256" key="2">
    <source>
        <dbReference type="ARBA" id="ARBA00010617"/>
    </source>
</evidence>
<dbReference type="GO" id="GO:0004497">
    <property type="term" value="F:monooxygenase activity"/>
    <property type="evidence" value="ECO:0007669"/>
    <property type="project" value="UniProtKB-KW"/>
</dbReference>
<dbReference type="GO" id="GO:0020037">
    <property type="term" value="F:heme binding"/>
    <property type="evidence" value="ECO:0007669"/>
    <property type="project" value="InterPro"/>
</dbReference>
<organism evidence="7 8">
    <name type="scientific">Elasticomyces elasticus</name>
    <dbReference type="NCBI Taxonomy" id="574655"/>
    <lineage>
        <taxon>Eukaryota</taxon>
        <taxon>Fungi</taxon>
        <taxon>Dikarya</taxon>
        <taxon>Ascomycota</taxon>
        <taxon>Pezizomycotina</taxon>
        <taxon>Dothideomycetes</taxon>
        <taxon>Dothideomycetidae</taxon>
        <taxon>Mycosphaerellales</taxon>
        <taxon>Teratosphaeriaceae</taxon>
        <taxon>Elasticomyces</taxon>
    </lineage>
</organism>
<keyword evidence="5 6" id="KW-0349">Heme</keyword>
<dbReference type="Gene3D" id="1.10.630.10">
    <property type="entry name" value="Cytochrome P450"/>
    <property type="match status" value="1"/>
</dbReference>
<name>A0AAN8A4V6_9PEZI</name>
<dbReference type="PRINTS" id="PR00463">
    <property type="entry name" value="EP450I"/>
</dbReference>
<dbReference type="PRINTS" id="PR00385">
    <property type="entry name" value="P450"/>
</dbReference>
<dbReference type="GO" id="GO:0016705">
    <property type="term" value="F:oxidoreductase activity, acting on paired donors, with incorporation or reduction of molecular oxygen"/>
    <property type="evidence" value="ECO:0007669"/>
    <property type="project" value="InterPro"/>
</dbReference>
<evidence type="ECO:0000313" key="8">
    <source>
        <dbReference type="Proteomes" id="UP001310594"/>
    </source>
</evidence>
<comment type="similarity">
    <text evidence="2 6">Belongs to the cytochrome P450 family.</text>
</comment>
<dbReference type="EMBL" id="JAVRQU010000002">
    <property type="protein sequence ID" value="KAK5706190.1"/>
    <property type="molecule type" value="Genomic_DNA"/>
</dbReference>
<evidence type="ECO:0000256" key="4">
    <source>
        <dbReference type="ARBA" id="ARBA00023004"/>
    </source>
</evidence>
<evidence type="ECO:0000313" key="7">
    <source>
        <dbReference type="EMBL" id="KAK5706190.1"/>
    </source>
</evidence>
<evidence type="ECO:0000256" key="6">
    <source>
        <dbReference type="RuleBase" id="RU000461"/>
    </source>
</evidence>
<comment type="cofactor">
    <cofactor evidence="1 5">
        <name>heme</name>
        <dbReference type="ChEBI" id="CHEBI:30413"/>
    </cofactor>
</comment>
<dbReference type="SUPFAM" id="SSF48264">
    <property type="entry name" value="Cytochrome P450"/>
    <property type="match status" value="2"/>
</dbReference>
<dbReference type="PANTHER" id="PTHR24305">
    <property type="entry name" value="CYTOCHROME P450"/>
    <property type="match status" value="1"/>
</dbReference>
<dbReference type="GO" id="GO:0005506">
    <property type="term" value="F:iron ion binding"/>
    <property type="evidence" value="ECO:0007669"/>
    <property type="project" value="InterPro"/>
</dbReference>
<proteinExistence type="inferred from homology"/>
<keyword evidence="6" id="KW-0560">Oxidoreductase</keyword>
<dbReference type="PROSITE" id="PS00086">
    <property type="entry name" value="CYTOCHROME_P450"/>
    <property type="match status" value="1"/>
</dbReference>
<reference evidence="7" key="1">
    <citation type="submission" date="2023-08" db="EMBL/GenBank/DDBJ databases">
        <title>Black Yeasts Isolated from many extreme environments.</title>
        <authorList>
            <person name="Coleine C."/>
            <person name="Stajich J.E."/>
            <person name="Selbmann L."/>
        </authorList>
    </citation>
    <scope>NUCLEOTIDE SEQUENCE</scope>
    <source>
        <strain evidence="7">CCFEE 5810</strain>
    </source>
</reference>
<dbReference type="InterPro" id="IPR002401">
    <property type="entry name" value="Cyt_P450_E_grp-I"/>
</dbReference>
<gene>
    <name evidence="7" type="ORF">LTR97_001177</name>
</gene>
<evidence type="ECO:0000256" key="1">
    <source>
        <dbReference type="ARBA" id="ARBA00001971"/>
    </source>
</evidence>
<evidence type="ECO:0000256" key="3">
    <source>
        <dbReference type="ARBA" id="ARBA00022723"/>
    </source>
</evidence>
<feature type="binding site" description="axial binding residue" evidence="5">
    <location>
        <position position="520"/>
    </location>
    <ligand>
        <name>heme</name>
        <dbReference type="ChEBI" id="CHEBI:30413"/>
    </ligand>
    <ligandPart>
        <name>Fe</name>
        <dbReference type="ChEBI" id="CHEBI:18248"/>
    </ligandPart>
</feature>
<dbReference type="AlphaFoldDB" id="A0AAN8A4V6"/>
<keyword evidence="6" id="KW-0503">Monooxygenase</keyword>
<dbReference type="Pfam" id="PF00067">
    <property type="entry name" value="p450"/>
    <property type="match status" value="2"/>
</dbReference>
<keyword evidence="4 5" id="KW-0408">Iron</keyword>
<keyword evidence="3 5" id="KW-0479">Metal-binding</keyword>
<dbReference type="InterPro" id="IPR036396">
    <property type="entry name" value="Cyt_P450_sf"/>
</dbReference>
<dbReference type="InterPro" id="IPR050121">
    <property type="entry name" value="Cytochrome_P450_monoxygenase"/>
</dbReference>